<dbReference type="Proteomes" id="UP000177870">
    <property type="component" value="Chromosome"/>
</dbReference>
<dbReference type="RefSeq" id="WP_070393494.1">
    <property type="nucleotide sequence ID" value="NZ_CP017599.1"/>
</dbReference>
<dbReference type="EMBL" id="CP017599">
    <property type="protein sequence ID" value="AOX01043.1"/>
    <property type="molecule type" value="Genomic_DNA"/>
</dbReference>
<name>A0A1D8TU18_9CYAN</name>
<keyword evidence="1" id="KW-0175">Coiled coil</keyword>
<reference evidence="5" key="1">
    <citation type="submission" date="2016-10" db="EMBL/GenBank/DDBJ databases">
        <title>Comparative genomics uncovers the prolific and rare metabolic potential of the cyanobacterial genus Moorea.</title>
        <authorList>
            <person name="Leao T."/>
            <person name="Castelao G."/>
            <person name="Korobeynikov A."/>
            <person name="Monroe E.A."/>
            <person name="Podell S."/>
            <person name="Glukhov E."/>
            <person name="Allen E."/>
            <person name="Gerwick W.H."/>
            <person name="Gerwick L."/>
        </authorList>
    </citation>
    <scope>NUCLEOTIDE SEQUENCE [LARGE SCALE GENOMIC DNA]</scope>
    <source>
        <strain evidence="5">PAL-8-15-08-1</strain>
    </source>
</reference>
<proteinExistence type="predicted"/>
<dbReference type="KEGG" id="mpro:BJP34_17785"/>
<feature type="coiled-coil region" evidence="1">
    <location>
        <begin position="85"/>
        <end position="122"/>
    </location>
</feature>
<feature type="compositionally biased region" description="Polar residues" evidence="2">
    <location>
        <begin position="217"/>
        <end position="229"/>
    </location>
</feature>
<evidence type="ECO:0000313" key="5">
    <source>
        <dbReference type="Proteomes" id="UP000177870"/>
    </source>
</evidence>
<keyword evidence="3" id="KW-1133">Transmembrane helix</keyword>
<feature type="transmembrane region" description="Helical" evidence="3">
    <location>
        <begin position="9"/>
        <end position="31"/>
    </location>
</feature>
<protein>
    <submittedName>
        <fullName evidence="4">Uncharacterized protein</fullName>
    </submittedName>
</protein>
<evidence type="ECO:0000313" key="4">
    <source>
        <dbReference type="EMBL" id="AOX01043.1"/>
    </source>
</evidence>
<feature type="transmembrane region" description="Helical" evidence="3">
    <location>
        <begin position="54"/>
        <end position="75"/>
    </location>
</feature>
<gene>
    <name evidence="4" type="ORF">BJP34_17785</name>
</gene>
<feature type="coiled-coil region" evidence="1">
    <location>
        <begin position="235"/>
        <end position="262"/>
    </location>
</feature>
<keyword evidence="3" id="KW-0472">Membrane</keyword>
<evidence type="ECO:0000256" key="1">
    <source>
        <dbReference type="SAM" id="Coils"/>
    </source>
</evidence>
<dbReference type="AlphaFoldDB" id="A0A1D8TU18"/>
<accession>A0A1D8TU18</accession>
<organism evidence="4 5">
    <name type="scientific">Moorena producens PAL-8-15-08-1</name>
    <dbReference type="NCBI Taxonomy" id="1458985"/>
    <lineage>
        <taxon>Bacteria</taxon>
        <taxon>Bacillati</taxon>
        <taxon>Cyanobacteriota</taxon>
        <taxon>Cyanophyceae</taxon>
        <taxon>Coleofasciculales</taxon>
        <taxon>Coleofasciculaceae</taxon>
        <taxon>Moorena</taxon>
    </lineage>
</organism>
<evidence type="ECO:0000256" key="3">
    <source>
        <dbReference type="SAM" id="Phobius"/>
    </source>
</evidence>
<dbReference type="OrthoDB" id="529125at2"/>
<feature type="region of interest" description="Disordered" evidence="2">
    <location>
        <begin position="208"/>
        <end position="229"/>
    </location>
</feature>
<keyword evidence="3" id="KW-0812">Transmembrane</keyword>
<sequence length="277" mass="29924">MNGSTIHKLILAPVFISTTLFCVFTLPVAIFGEESLTIRIQDELFFHGKVKDAAAPYLGLAMLISLGVGISNATLAGWHDSSLKSATIESELDTIEKALQEKEKLIQQLQVSTSELNTQKQQKLDNVVAYEEVKFAEAASVPMAKEVSGTVVMEKPITVMEPLVITEEPVLENLGMSWQQSKVKAGIYQFASAQTFLGYTKGCSRPQGGTPIRDGIKNTSSASEQSTSIRNPQVLAKELVLVEALQSQIQNLSAQLESVQTSLKAAPQVSDQAQVAA</sequence>
<evidence type="ECO:0000256" key="2">
    <source>
        <dbReference type="SAM" id="MobiDB-lite"/>
    </source>
</evidence>